<dbReference type="Proteomes" id="UP001458880">
    <property type="component" value="Unassembled WGS sequence"/>
</dbReference>
<gene>
    <name evidence="2" type="ORF">QE152_g30936</name>
</gene>
<comment type="caution">
    <text evidence="2">The sequence shown here is derived from an EMBL/GenBank/DDBJ whole genome shotgun (WGS) entry which is preliminary data.</text>
</comment>
<sequence length="111" mass="12321">MSGSDRPPPTSRHHLGAPLAPGEQPMEQRRHGLRTWMPPRRDHRAPNHPFQQHAAAADHSRHRSGEATPPPAGPRPAADPPSPPPGVQPSVRGRRNYYHHLHHETHHPAEG</sequence>
<feature type="compositionally biased region" description="Pro residues" evidence="1">
    <location>
        <begin position="68"/>
        <end position="87"/>
    </location>
</feature>
<accession>A0AAW1JCR7</accession>
<evidence type="ECO:0000313" key="3">
    <source>
        <dbReference type="Proteomes" id="UP001458880"/>
    </source>
</evidence>
<name>A0AAW1JCR7_POPJA</name>
<dbReference type="AlphaFoldDB" id="A0AAW1JCR7"/>
<dbReference type="EMBL" id="JASPKY010000427">
    <property type="protein sequence ID" value="KAK9700891.1"/>
    <property type="molecule type" value="Genomic_DNA"/>
</dbReference>
<feature type="compositionally biased region" description="Pro residues" evidence="1">
    <location>
        <begin position="1"/>
        <end position="10"/>
    </location>
</feature>
<evidence type="ECO:0000313" key="2">
    <source>
        <dbReference type="EMBL" id="KAK9700891.1"/>
    </source>
</evidence>
<organism evidence="2 3">
    <name type="scientific">Popillia japonica</name>
    <name type="common">Japanese beetle</name>
    <dbReference type="NCBI Taxonomy" id="7064"/>
    <lineage>
        <taxon>Eukaryota</taxon>
        <taxon>Metazoa</taxon>
        <taxon>Ecdysozoa</taxon>
        <taxon>Arthropoda</taxon>
        <taxon>Hexapoda</taxon>
        <taxon>Insecta</taxon>
        <taxon>Pterygota</taxon>
        <taxon>Neoptera</taxon>
        <taxon>Endopterygota</taxon>
        <taxon>Coleoptera</taxon>
        <taxon>Polyphaga</taxon>
        <taxon>Scarabaeiformia</taxon>
        <taxon>Scarabaeidae</taxon>
        <taxon>Rutelinae</taxon>
        <taxon>Popillia</taxon>
    </lineage>
</organism>
<feature type="compositionally biased region" description="Basic residues" evidence="1">
    <location>
        <begin position="92"/>
        <end position="105"/>
    </location>
</feature>
<feature type="compositionally biased region" description="Basic and acidic residues" evidence="1">
    <location>
        <begin position="56"/>
        <end position="65"/>
    </location>
</feature>
<feature type="region of interest" description="Disordered" evidence="1">
    <location>
        <begin position="1"/>
        <end position="111"/>
    </location>
</feature>
<evidence type="ECO:0000256" key="1">
    <source>
        <dbReference type="SAM" id="MobiDB-lite"/>
    </source>
</evidence>
<proteinExistence type="predicted"/>
<keyword evidence="3" id="KW-1185">Reference proteome</keyword>
<protein>
    <submittedName>
        <fullName evidence="2">Uncharacterized protein</fullName>
    </submittedName>
</protein>
<reference evidence="2 3" key="1">
    <citation type="journal article" date="2024" name="BMC Genomics">
        <title>De novo assembly and annotation of Popillia japonica's genome with initial clues to its potential as an invasive pest.</title>
        <authorList>
            <person name="Cucini C."/>
            <person name="Boschi S."/>
            <person name="Funari R."/>
            <person name="Cardaioli E."/>
            <person name="Iannotti N."/>
            <person name="Marturano G."/>
            <person name="Paoli F."/>
            <person name="Bruttini M."/>
            <person name="Carapelli A."/>
            <person name="Frati F."/>
            <person name="Nardi F."/>
        </authorList>
    </citation>
    <scope>NUCLEOTIDE SEQUENCE [LARGE SCALE GENOMIC DNA]</scope>
    <source>
        <strain evidence="2">DMR45628</strain>
    </source>
</reference>